<evidence type="ECO:0000313" key="2">
    <source>
        <dbReference type="Proteomes" id="UP000428260"/>
    </source>
</evidence>
<sequence>MFHFNLSDCLKWMEKQGKTLFGEHFRILQQDHPVIYKLLVYAIGDKENCNRKGLNLEKGLLVNGPVGVGKTSLMKLINYFCPTEKQYQVKPARELSFELETEGFKIVNKYSKGAFQMGRNGTFPVIYCFDDLGVEPPLKYYGNECNVMAEILLSRYDLFVSKGMLTHATTNLSASELEERYGNRVRSRMREMFNLVTFDKDSGDKRI</sequence>
<dbReference type="SUPFAM" id="SSF52540">
    <property type="entry name" value="P-loop containing nucleoside triphosphate hydrolases"/>
    <property type="match status" value="1"/>
</dbReference>
<reference evidence="1 2" key="1">
    <citation type="submission" date="2019-11" db="EMBL/GenBank/DDBJ databases">
        <authorList>
            <person name="Zheng R.K."/>
            <person name="Sun C.M."/>
        </authorList>
    </citation>
    <scope>NUCLEOTIDE SEQUENCE [LARGE SCALE GENOMIC DNA]</scope>
    <source>
        <strain evidence="1 2">WC007</strain>
    </source>
</reference>
<dbReference type="EMBL" id="CP046401">
    <property type="protein sequence ID" value="QGY48252.1"/>
    <property type="molecule type" value="Genomic_DNA"/>
</dbReference>
<dbReference type="KEGG" id="mcos:GM418_29885"/>
<gene>
    <name evidence="1" type="ORF">GM418_29885</name>
</gene>
<evidence type="ECO:0000313" key="1">
    <source>
        <dbReference type="EMBL" id="QGY48252.1"/>
    </source>
</evidence>
<accession>A0A6I6K6V9</accession>
<dbReference type="InterPro" id="IPR027417">
    <property type="entry name" value="P-loop_NTPase"/>
</dbReference>
<dbReference type="AlphaFoldDB" id="A0A6I6K6V9"/>
<dbReference type="Gene3D" id="3.40.50.300">
    <property type="entry name" value="P-loop containing nucleotide triphosphate hydrolases"/>
    <property type="match status" value="1"/>
</dbReference>
<organism evidence="1 2">
    <name type="scientific">Maribellus comscasis</name>
    <dbReference type="NCBI Taxonomy" id="2681766"/>
    <lineage>
        <taxon>Bacteria</taxon>
        <taxon>Pseudomonadati</taxon>
        <taxon>Bacteroidota</taxon>
        <taxon>Bacteroidia</taxon>
        <taxon>Marinilabiliales</taxon>
        <taxon>Prolixibacteraceae</taxon>
        <taxon>Maribellus</taxon>
    </lineage>
</organism>
<keyword evidence="2" id="KW-1185">Reference proteome</keyword>
<protein>
    <submittedName>
        <fullName evidence="1">ATPase</fullName>
    </submittedName>
</protein>
<name>A0A6I6K6V9_9BACT</name>
<dbReference type="Proteomes" id="UP000428260">
    <property type="component" value="Chromosome"/>
</dbReference>
<proteinExistence type="predicted"/>